<sequence>MKKEVCLISMCMLLITVTVLPVTGSINDNTDFKKETDDYDDLIQQVTDKGFILDDDWPQQNKLLASDGAAYDHFGYSVSIDGDYAIVG</sequence>
<feature type="non-terminal residue" evidence="1">
    <location>
        <position position="88"/>
    </location>
</feature>
<dbReference type="InterPro" id="IPR013517">
    <property type="entry name" value="FG-GAP"/>
</dbReference>
<name>X0W6Y2_9ZZZZ</name>
<evidence type="ECO:0000313" key="1">
    <source>
        <dbReference type="EMBL" id="GAG20378.1"/>
    </source>
</evidence>
<accession>X0W6Y2</accession>
<protein>
    <submittedName>
        <fullName evidence="1">Uncharacterized protein</fullName>
    </submittedName>
</protein>
<gene>
    <name evidence="1" type="ORF">S01H1_52970</name>
</gene>
<dbReference type="AlphaFoldDB" id="X0W6Y2"/>
<proteinExistence type="predicted"/>
<dbReference type="EMBL" id="BARS01034272">
    <property type="protein sequence ID" value="GAG20378.1"/>
    <property type="molecule type" value="Genomic_DNA"/>
</dbReference>
<dbReference type="Pfam" id="PF14312">
    <property type="entry name" value="FG-GAP_2"/>
    <property type="match status" value="1"/>
</dbReference>
<reference evidence="1" key="1">
    <citation type="journal article" date="2014" name="Front. Microbiol.">
        <title>High frequency of phylogenetically diverse reductive dehalogenase-homologous genes in deep subseafloor sedimentary metagenomes.</title>
        <authorList>
            <person name="Kawai M."/>
            <person name="Futagami T."/>
            <person name="Toyoda A."/>
            <person name="Takaki Y."/>
            <person name="Nishi S."/>
            <person name="Hori S."/>
            <person name="Arai W."/>
            <person name="Tsubouchi T."/>
            <person name="Morono Y."/>
            <person name="Uchiyama I."/>
            <person name="Ito T."/>
            <person name="Fujiyama A."/>
            <person name="Inagaki F."/>
            <person name="Takami H."/>
        </authorList>
    </citation>
    <scope>NUCLEOTIDE SEQUENCE</scope>
    <source>
        <strain evidence="1">Expedition CK06-06</strain>
    </source>
</reference>
<organism evidence="1">
    <name type="scientific">marine sediment metagenome</name>
    <dbReference type="NCBI Taxonomy" id="412755"/>
    <lineage>
        <taxon>unclassified sequences</taxon>
        <taxon>metagenomes</taxon>
        <taxon>ecological metagenomes</taxon>
    </lineage>
</organism>
<comment type="caution">
    <text evidence="1">The sequence shown here is derived from an EMBL/GenBank/DDBJ whole genome shotgun (WGS) entry which is preliminary data.</text>
</comment>